<keyword evidence="2 4" id="KW-0863">Zinc-finger</keyword>
<dbReference type="EMBL" id="OZ020114">
    <property type="protein sequence ID" value="CAK9267177.1"/>
    <property type="molecule type" value="Genomic_DNA"/>
</dbReference>
<keyword evidence="1" id="KW-0479">Metal-binding</keyword>
<dbReference type="SUPFAM" id="SSF57850">
    <property type="entry name" value="RING/U-box"/>
    <property type="match status" value="1"/>
</dbReference>
<dbReference type="PANTHER" id="PTHR46616">
    <property type="entry name" value="UBIQUITIN-PROTEIN LIGASE"/>
    <property type="match status" value="1"/>
</dbReference>
<proteinExistence type="predicted"/>
<dbReference type="PANTHER" id="PTHR46616:SF2">
    <property type="entry name" value="OS03G0211100 PROTEIN"/>
    <property type="match status" value="1"/>
</dbReference>
<reference evidence="7" key="1">
    <citation type="submission" date="2024-02" db="EMBL/GenBank/DDBJ databases">
        <authorList>
            <consortium name="ELIXIR-Norway"/>
            <consortium name="Elixir Norway"/>
        </authorList>
    </citation>
    <scope>NUCLEOTIDE SEQUENCE</scope>
</reference>
<dbReference type="InterPro" id="IPR001841">
    <property type="entry name" value="Znf_RING"/>
</dbReference>
<evidence type="ECO:0000256" key="5">
    <source>
        <dbReference type="SAM" id="Phobius"/>
    </source>
</evidence>
<protein>
    <recommendedName>
        <fullName evidence="6">RING-type domain-containing protein</fullName>
    </recommendedName>
</protein>
<dbReference type="InterPro" id="IPR013083">
    <property type="entry name" value="Znf_RING/FYVE/PHD"/>
</dbReference>
<dbReference type="SMART" id="SM00184">
    <property type="entry name" value="RING"/>
    <property type="match status" value="1"/>
</dbReference>
<evidence type="ECO:0000256" key="4">
    <source>
        <dbReference type="PROSITE-ProRule" id="PRU00175"/>
    </source>
</evidence>
<keyword evidence="5" id="KW-0472">Membrane</keyword>
<keyword evidence="5" id="KW-1133">Transmembrane helix</keyword>
<accession>A0ABP0WP71</accession>
<feature type="transmembrane region" description="Helical" evidence="5">
    <location>
        <begin position="217"/>
        <end position="239"/>
    </location>
</feature>
<dbReference type="InterPro" id="IPR027370">
    <property type="entry name" value="Znf-RING_euk"/>
</dbReference>
<dbReference type="Proteomes" id="UP001497444">
    <property type="component" value="Chromosome 19"/>
</dbReference>
<feature type="transmembrane region" description="Helical" evidence="5">
    <location>
        <begin position="245"/>
        <end position="268"/>
    </location>
</feature>
<evidence type="ECO:0000313" key="7">
    <source>
        <dbReference type="EMBL" id="CAK9267177.1"/>
    </source>
</evidence>
<evidence type="ECO:0000313" key="8">
    <source>
        <dbReference type="Proteomes" id="UP001497444"/>
    </source>
</evidence>
<evidence type="ECO:0000256" key="3">
    <source>
        <dbReference type="ARBA" id="ARBA00022833"/>
    </source>
</evidence>
<dbReference type="PROSITE" id="PS00518">
    <property type="entry name" value="ZF_RING_1"/>
    <property type="match status" value="1"/>
</dbReference>
<sequence>MVGLVAEVALICSQHRRSRVSSSLMYTHPSSSCESEEGAASSRGVLEEGLECPVCWESFDDGNNAPYVLWCGHSLCRNCVVSLQWAVIKVPGLAALQLPLFIACPWCQFLTIRFTWKGKLRYPCKNFFLLWIVESARSNAARTCYSSEECETLPVLKPSSSLISPRSVPRSGPHRISAYAVEQQQHHGVITEQNGIIPHNWLEWAQRRRWMTRMMAMFVQFTAKLPLVLLFLFMVVYVIPFSTLILAVYCLLTLLFAVPSFLVVYFSYPSLDWLVHEIVT</sequence>
<dbReference type="PROSITE" id="PS50089">
    <property type="entry name" value="ZF_RING_2"/>
    <property type="match status" value="1"/>
</dbReference>
<organism evidence="7 8">
    <name type="scientific">Sphagnum jensenii</name>
    <dbReference type="NCBI Taxonomy" id="128206"/>
    <lineage>
        <taxon>Eukaryota</taxon>
        <taxon>Viridiplantae</taxon>
        <taxon>Streptophyta</taxon>
        <taxon>Embryophyta</taxon>
        <taxon>Bryophyta</taxon>
        <taxon>Sphagnophytina</taxon>
        <taxon>Sphagnopsida</taxon>
        <taxon>Sphagnales</taxon>
        <taxon>Sphagnaceae</taxon>
        <taxon>Sphagnum</taxon>
    </lineage>
</organism>
<name>A0ABP0WP71_9BRYO</name>
<dbReference type="Pfam" id="PF13445">
    <property type="entry name" value="zf-RING_UBOX"/>
    <property type="match status" value="1"/>
</dbReference>
<gene>
    <name evidence="7" type="ORF">CSSPJE1EN1_LOCUS12655</name>
</gene>
<keyword evidence="5" id="KW-0812">Transmembrane</keyword>
<evidence type="ECO:0000259" key="6">
    <source>
        <dbReference type="PROSITE" id="PS50089"/>
    </source>
</evidence>
<dbReference type="InterPro" id="IPR017907">
    <property type="entry name" value="Znf_RING_CS"/>
</dbReference>
<keyword evidence="8" id="KW-1185">Reference proteome</keyword>
<keyword evidence="3" id="KW-0862">Zinc</keyword>
<evidence type="ECO:0000256" key="1">
    <source>
        <dbReference type="ARBA" id="ARBA00022723"/>
    </source>
</evidence>
<dbReference type="Gene3D" id="3.30.40.10">
    <property type="entry name" value="Zinc/RING finger domain, C3HC4 (zinc finger)"/>
    <property type="match status" value="1"/>
</dbReference>
<evidence type="ECO:0000256" key="2">
    <source>
        <dbReference type="ARBA" id="ARBA00022771"/>
    </source>
</evidence>
<feature type="domain" description="RING-type" evidence="6">
    <location>
        <begin position="52"/>
        <end position="108"/>
    </location>
</feature>